<dbReference type="Proteomes" id="UP000642829">
    <property type="component" value="Unassembled WGS sequence"/>
</dbReference>
<gene>
    <name evidence="1" type="ORF">GCM10007047_31810</name>
</gene>
<keyword evidence="2" id="KW-1185">Reference proteome</keyword>
<dbReference type="EMBL" id="BMXG01000027">
    <property type="protein sequence ID" value="GHC12046.1"/>
    <property type="molecule type" value="Genomic_DNA"/>
</dbReference>
<organism evidence="1 2">
    <name type="scientific">Cerasicoccus arenae</name>
    <dbReference type="NCBI Taxonomy" id="424488"/>
    <lineage>
        <taxon>Bacteria</taxon>
        <taxon>Pseudomonadati</taxon>
        <taxon>Verrucomicrobiota</taxon>
        <taxon>Opitutia</taxon>
        <taxon>Puniceicoccales</taxon>
        <taxon>Cerasicoccaceae</taxon>
        <taxon>Cerasicoccus</taxon>
    </lineage>
</organism>
<reference evidence="1" key="2">
    <citation type="submission" date="2020-09" db="EMBL/GenBank/DDBJ databases">
        <authorList>
            <person name="Sun Q."/>
            <person name="Kim S."/>
        </authorList>
    </citation>
    <scope>NUCLEOTIDE SEQUENCE</scope>
    <source>
        <strain evidence="1">KCTC 12870</strain>
    </source>
</reference>
<reference evidence="1" key="1">
    <citation type="journal article" date="2014" name="Int. J. Syst. Evol. Microbiol.">
        <title>Complete genome sequence of Corynebacterium casei LMG S-19264T (=DSM 44701T), isolated from a smear-ripened cheese.</title>
        <authorList>
            <consortium name="US DOE Joint Genome Institute (JGI-PGF)"/>
            <person name="Walter F."/>
            <person name="Albersmeier A."/>
            <person name="Kalinowski J."/>
            <person name="Ruckert C."/>
        </authorList>
    </citation>
    <scope>NUCLEOTIDE SEQUENCE</scope>
    <source>
        <strain evidence="1">KCTC 12870</strain>
    </source>
</reference>
<protein>
    <submittedName>
        <fullName evidence="1">Uncharacterized protein</fullName>
    </submittedName>
</protein>
<accession>A0A8J3DEQ6</accession>
<name>A0A8J3DEQ6_9BACT</name>
<evidence type="ECO:0000313" key="1">
    <source>
        <dbReference type="EMBL" id="GHC12046.1"/>
    </source>
</evidence>
<dbReference type="AlphaFoldDB" id="A0A8J3DEQ6"/>
<comment type="caution">
    <text evidence="1">The sequence shown here is derived from an EMBL/GenBank/DDBJ whole genome shotgun (WGS) entry which is preliminary data.</text>
</comment>
<sequence>MSEEMGLMPTLEEFLAEIRLWTTNPRIAAALEAVKKSGEKRIYVEIDGAKVYSIIKPK</sequence>
<proteinExistence type="predicted"/>
<evidence type="ECO:0000313" key="2">
    <source>
        <dbReference type="Proteomes" id="UP000642829"/>
    </source>
</evidence>